<accession>A0A6G2DN62</accession>
<feature type="non-terminal residue" evidence="3">
    <location>
        <position position="208"/>
    </location>
</feature>
<dbReference type="EMBL" id="WNIB01000252">
    <property type="protein sequence ID" value="MTV91194.1"/>
    <property type="molecule type" value="Genomic_DNA"/>
</dbReference>
<dbReference type="Gene3D" id="2.20.230.10">
    <property type="entry name" value="Resuscitation-promoting factor rpfb"/>
    <property type="match status" value="1"/>
</dbReference>
<dbReference type="SMART" id="SM01208">
    <property type="entry name" value="G5"/>
    <property type="match status" value="1"/>
</dbReference>
<sequence length="208" mass="22789">LTSAVETNSNQTIRFSLPIANPNGDLSVRLRPVTFNVGQGESGSATSNDPYSNSNYYFREKPLLLDANPNGGTNNKTVSEDIDFQTVYLPTSKLPEGQTRLVREGEKGQRQITYKVHRFGNETLLGLPISNSVTKEAKPRIMQIGVAKDLIDTVKPRVDQNKVGDTNNLTFYLDNDGNGVYTEGVDELVQKIAIKDGAKGEKGAQGER</sequence>
<dbReference type="RefSeq" id="WP_196302849.1">
    <property type="nucleotide sequence ID" value="NZ_WNIB01000252.1"/>
</dbReference>
<reference evidence="3 4" key="1">
    <citation type="submission" date="2019-11" db="EMBL/GenBank/DDBJ databases">
        <title>Growth characteristics of pneumococcus vary with the chemical composition of the capsule and with environmental conditions.</title>
        <authorList>
            <person name="Tothpal A."/>
            <person name="Desobry K."/>
            <person name="Joshi S."/>
            <person name="Wyllie A.L."/>
            <person name="Weinberger D.M."/>
        </authorList>
    </citation>
    <scope>NUCLEOTIDE SEQUENCE [LARGE SCALE GENOMIC DNA]</scope>
    <source>
        <strain evidence="4">pnumococcus15C</strain>
    </source>
</reference>
<feature type="domain" description="G5" evidence="2">
    <location>
        <begin position="67"/>
        <end position="148"/>
    </location>
</feature>
<evidence type="ECO:0000313" key="4">
    <source>
        <dbReference type="Proteomes" id="UP000476212"/>
    </source>
</evidence>
<feature type="non-terminal residue" evidence="3">
    <location>
        <position position="1"/>
    </location>
</feature>
<dbReference type="PROSITE" id="PS51109">
    <property type="entry name" value="G5"/>
    <property type="match status" value="1"/>
</dbReference>
<comment type="caution">
    <text evidence="3">The sequence shown here is derived from an EMBL/GenBank/DDBJ whole genome shotgun (WGS) entry which is preliminary data.</text>
</comment>
<organism evidence="3 4">
    <name type="scientific">Streptococcus pneumoniae</name>
    <dbReference type="NCBI Taxonomy" id="1313"/>
    <lineage>
        <taxon>Bacteria</taxon>
        <taxon>Bacillati</taxon>
        <taxon>Bacillota</taxon>
        <taxon>Bacilli</taxon>
        <taxon>Lactobacillales</taxon>
        <taxon>Streptococcaceae</taxon>
        <taxon>Streptococcus</taxon>
    </lineage>
</organism>
<dbReference type="FunFam" id="2.20.230.10:FF:000001">
    <property type="entry name" value="Signal peptide protein, YSIRK family"/>
    <property type="match status" value="1"/>
</dbReference>
<keyword evidence="1" id="KW-0732">Signal</keyword>
<dbReference type="InterPro" id="IPR011098">
    <property type="entry name" value="G5_dom"/>
</dbReference>
<dbReference type="Proteomes" id="UP000476212">
    <property type="component" value="Unassembled WGS sequence"/>
</dbReference>
<evidence type="ECO:0000256" key="1">
    <source>
        <dbReference type="ARBA" id="ARBA00022729"/>
    </source>
</evidence>
<name>A0A6G2DN62_STREE</name>
<proteinExistence type="predicted"/>
<protein>
    <recommendedName>
        <fullName evidence="2">G5 domain-containing protein</fullName>
    </recommendedName>
</protein>
<evidence type="ECO:0000313" key="3">
    <source>
        <dbReference type="EMBL" id="MTV91194.1"/>
    </source>
</evidence>
<dbReference type="AlphaFoldDB" id="A0A6G2DN62"/>
<dbReference type="Pfam" id="PF07501">
    <property type="entry name" value="G5"/>
    <property type="match status" value="1"/>
</dbReference>
<evidence type="ECO:0000259" key="2">
    <source>
        <dbReference type="PROSITE" id="PS51109"/>
    </source>
</evidence>
<gene>
    <name evidence="3" type="ORF">GM544_12245</name>
</gene>